<evidence type="ECO:0000313" key="1">
    <source>
        <dbReference type="EMBL" id="GAI72048.1"/>
    </source>
</evidence>
<protein>
    <submittedName>
        <fullName evidence="1">Uncharacterized protein</fullName>
    </submittedName>
</protein>
<reference evidence="1" key="1">
    <citation type="journal article" date="2014" name="Front. Microbiol.">
        <title>High frequency of phylogenetically diverse reductive dehalogenase-homologous genes in deep subseafloor sedimentary metagenomes.</title>
        <authorList>
            <person name="Kawai M."/>
            <person name="Futagami T."/>
            <person name="Toyoda A."/>
            <person name="Takaki Y."/>
            <person name="Nishi S."/>
            <person name="Hori S."/>
            <person name="Arai W."/>
            <person name="Tsubouchi T."/>
            <person name="Morono Y."/>
            <person name="Uchiyama I."/>
            <person name="Ito T."/>
            <person name="Fujiyama A."/>
            <person name="Inagaki F."/>
            <person name="Takami H."/>
        </authorList>
    </citation>
    <scope>NUCLEOTIDE SEQUENCE</scope>
    <source>
        <strain evidence="1">Expedition CK06-06</strain>
    </source>
</reference>
<dbReference type="AlphaFoldDB" id="X1QUX4"/>
<dbReference type="EMBL" id="BARW01001077">
    <property type="protein sequence ID" value="GAI72048.1"/>
    <property type="molecule type" value="Genomic_DNA"/>
</dbReference>
<proteinExistence type="predicted"/>
<sequence>MPLLNYTTKVPVSRTISQIQGILVQHHAKSIMMDYDNNGRIESLSFLILTASGEIPIRLPVDTASTQKVLREQYENREGVSRSQTEEAHAYRVSWRTLKDWIEAQMSLLETGMVKMEQIFLPYVVTKTGQTVFEVIEKKNFLLEQGNEHSK</sequence>
<gene>
    <name evidence="1" type="ORF">S12H4_03721</name>
</gene>
<organism evidence="1">
    <name type="scientific">marine sediment metagenome</name>
    <dbReference type="NCBI Taxonomy" id="412755"/>
    <lineage>
        <taxon>unclassified sequences</taxon>
        <taxon>metagenomes</taxon>
        <taxon>ecological metagenomes</taxon>
    </lineage>
</organism>
<accession>X1QUX4</accession>
<comment type="caution">
    <text evidence="1">The sequence shown here is derived from an EMBL/GenBank/DDBJ whole genome shotgun (WGS) entry which is preliminary data.</text>
</comment>
<name>X1QUX4_9ZZZZ</name>